<feature type="domain" description="PNPLA" evidence="7">
    <location>
        <begin position="202"/>
        <end position="396"/>
    </location>
</feature>
<comment type="caution">
    <text evidence="8">The sequence shown here is derived from an EMBL/GenBank/DDBJ whole genome shotgun (WGS) entry which is preliminary data.</text>
</comment>
<sequence>MPTSFKISDSNVSKSKQIQNEKQPNKNTFQFYQNMVLQYLLFLWSAMSDQFFTRTTKVNSKNERYIHKINRAKTFEEWNHAAKELDKLEGLTQWIEDPKSNDYDWKLLQKRIEEIECVRQLDNNRKSMIFTLKLSLTRNLGDMGNPTLYTKTRVGTKKLISDYTDNIIKQLNWIGDNSTDLTLKEKHDYFMNLRQGYGRTALLLSGGGTLGIAKYEKYVETMINARLLPRIISGASTGSIMASMICTLNEQDRIKILNSPWSIPLKVFERPEFPESPLLRVNRYLLEGNLYDPNILKSVLIDQFGDITFQEAYNKSRLILNITVSSSSLFDMPRVLNYITAPNVVSRLVKCVLPLFYPAQEIYMKIKTGDLIPWTTTVDKYRDGSIDNDLPLKKISELFSVNNFIVVQLNPHVAPFIHKGHSEPSTLRTGINFFLRLVKEEFQHRFLQLKELGISPNGIMRLENVLSQRYLGDITIAPELSYKDIRRILSNPDFESANKFIERGERATWPKMTKIKYSLKVELAIDAAIYKLRSRLLGDSPQLPLETPSSNACFSTVSPSDSALSLTPIMSYQSADSQSPCLSEYQSTDDEEEVLPQLGPYDEDRSTRIPSTPIMPPTPLWQVKDYEKQLPMFMEKNRPPITPISSVPRRPSLLPHDISRRGSNVSIRDMSPSTSTKFERRKQITSTQFFISPDFEWHPNTTDKEFKESISIVVKEPKKAATVSSQKRKNLSIVIPSK</sequence>
<evidence type="ECO:0000256" key="2">
    <source>
        <dbReference type="ARBA" id="ARBA00022963"/>
    </source>
</evidence>
<dbReference type="SUPFAM" id="SSF52151">
    <property type="entry name" value="FabD/lysophospholipase-like"/>
    <property type="match status" value="1"/>
</dbReference>
<dbReference type="GO" id="GO:0016020">
    <property type="term" value="C:membrane"/>
    <property type="evidence" value="ECO:0007669"/>
    <property type="project" value="UniProtKB-SubCell"/>
</dbReference>
<dbReference type="InterPro" id="IPR021771">
    <property type="entry name" value="Triacylglycerol_lipase_N"/>
</dbReference>
<comment type="caution">
    <text evidence="4">Lacks conserved residue(s) required for the propagation of feature annotation.</text>
</comment>
<dbReference type="PANTHER" id="PTHR14226">
    <property type="entry name" value="NEUROPATHY TARGET ESTERASE/SWISS CHEESE D.MELANOGASTER"/>
    <property type="match status" value="1"/>
</dbReference>
<dbReference type="GO" id="GO:0006641">
    <property type="term" value="P:triglyceride metabolic process"/>
    <property type="evidence" value="ECO:0007669"/>
    <property type="project" value="UniProtKB-ARBA"/>
</dbReference>
<evidence type="ECO:0000256" key="6">
    <source>
        <dbReference type="SAM" id="MobiDB-lite"/>
    </source>
</evidence>
<keyword evidence="2 4" id="KW-0442">Lipid degradation</keyword>
<name>A0A8H7SLA9_9FUNG</name>
<feature type="short sequence motif" description="GXGXXG" evidence="4">
    <location>
        <begin position="206"/>
        <end position="211"/>
    </location>
</feature>
<dbReference type="InterPro" id="IPR002641">
    <property type="entry name" value="PNPLA_dom"/>
</dbReference>
<dbReference type="InterPro" id="IPR016035">
    <property type="entry name" value="Acyl_Trfase/lysoPLipase"/>
</dbReference>
<evidence type="ECO:0000259" key="7">
    <source>
        <dbReference type="PROSITE" id="PS51635"/>
    </source>
</evidence>
<comment type="similarity">
    <text evidence="5">Belongs to the PLPL family.</text>
</comment>
<dbReference type="PROSITE" id="PS51635">
    <property type="entry name" value="PNPLA"/>
    <property type="match status" value="1"/>
</dbReference>
<dbReference type="PANTHER" id="PTHR14226:SF10">
    <property type="entry name" value="TRIACYLGLYCEROL LIPASE 4-RELATED"/>
    <property type="match status" value="1"/>
</dbReference>
<dbReference type="GO" id="GO:0004806">
    <property type="term" value="F:triacylglycerol lipase activity"/>
    <property type="evidence" value="ECO:0007669"/>
    <property type="project" value="InterPro"/>
</dbReference>
<reference evidence="8" key="1">
    <citation type="submission" date="2021-01" db="EMBL/GenBank/DDBJ databases">
        <title>Metabolic potential, ecology and presence of endohyphal bacteria is reflected in genomic diversity of Mucoromycotina.</title>
        <authorList>
            <person name="Muszewska A."/>
            <person name="Okrasinska A."/>
            <person name="Steczkiewicz K."/>
            <person name="Drgas O."/>
            <person name="Orlowska M."/>
            <person name="Perlinska-Lenart U."/>
            <person name="Aleksandrzak-Piekarczyk T."/>
            <person name="Szatraj K."/>
            <person name="Zielenkiewicz U."/>
            <person name="Pilsyk S."/>
            <person name="Malc E."/>
            <person name="Mieczkowski P."/>
            <person name="Kruszewska J.S."/>
            <person name="Biernat P."/>
            <person name="Pawlowska J."/>
        </authorList>
    </citation>
    <scope>NUCLEOTIDE SEQUENCE</scope>
    <source>
        <strain evidence="8">WA0000018081</strain>
    </source>
</reference>
<dbReference type="Proteomes" id="UP000613177">
    <property type="component" value="Unassembled WGS sequence"/>
</dbReference>
<evidence type="ECO:0000313" key="9">
    <source>
        <dbReference type="Proteomes" id="UP000613177"/>
    </source>
</evidence>
<protein>
    <recommendedName>
        <fullName evidence="5">Patatin-like phospholipase domain-containing protein</fullName>
        <ecNumber evidence="5">3.1.1.-</ecNumber>
    </recommendedName>
</protein>
<evidence type="ECO:0000256" key="3">
    <source>
        <dbReference type="ARBA" id="ARBA00023098"/>
    </source>
</evidence>
<accession>A0A8H7SLA9</accession>
<keyword evidence="3 4" id="KW-0443">Lipid metabolism</keyword>
<feature type="region of interest" description="Disordered" evidence="6">
    <location>
        <begin position="1"/>
        <end position="21"/>
    </location>
</feature>
<dbReference type="InterPro" id="IPR050301">
    <property type="entry name" value="NTE"/>
</dbReference>
<dbReference type="GO" id="GO:0016042">
    <property type="term" value="P:lipid catabolic process"/>
    <property type="evidence" value="ECO:0007669"/>
    <property type="project" value="UniProtKB-UniRule"/>
</dbReference>
<comment type="function">
    <text evidence="5">Lipid hydrolase.</text>
</comment>
<evidence type="ECO:0000313" key="8">
    <source>
        <dbReference type="EMBL" id="KAG2230098.1"/>
    </source>
</evidence>
<feature type="short sequence motif" description="GXSXG" evidence="4">
    <location>
        <begin position="234"/>
        <end position="238"/>
    </location>
</feature>
<dbReference type="AlphaFoldDB" id="A0A8H7SLA9"/>
<feature type="active site" description="Nucleophile" evidence="4">
    <location>
        <position position="236"/>
    </location>
</feature>
<evidence type="ECO:0000256" key="5">
    <source>
        <dbReference type="RuleBase" id="RU362055"/>
    </source>
</evidence>
<dbReference type="EMBL" id="JAEPRE010000223">
    <property type="protein sequence ID" value="KAG2230098.1"/>
    <property type="molecule type" value="Genomic_DNA"/>
</dbReference>
<keyword evidence="9" id="KW-1185">Reference proteome</keyword>
<proteinExistence type="inferred from homology"/>
<evidence type="ECO:0000256" key="1">
    <source>
        <dbReference type="ARBA" id="ARBA00022801"/>
    </source>
</evidence>
<dbReference type="Pfam" id="PF11815">
    <property type="entry name" value="DUF3336"/>
    <property type="match status" value="1"/>
</dbReference>
<gene>
    <name evidence="8" type="ORF">INT48_004360</name>
</gene>
<evidence type="ECO:0000256" key="4">
    <source>
        <dbReference type="PROSITE-ProRule" id="PRU01161"/>
    </source>
</evidence>
<dbReference type="Pfam" id="PF01734">
    <property type="entry name" value="Patatin"/>
    <property type="match status" value="1"/>
</dbReference>
<comment type="subcellular location">
    <subcellularLocation>
        <location evidence="5">Membrane</location>
        <topology evidence="5">Single-pass membrane protein</topology>
    </subcellularLocation>
</comment>
<organism evidence="8 9">
    <name type="scientific">Thamnidium elegans</name>
    <dbReference type="NCBI Taxonomy" id="101142"/>
    <lineage>
        <taxon>Eukaryota</taxon>
        <taxon>Fungi</taxon>
        <taxon>Fungi incertae sedis</taxon>
        <taxon>Mucoromycota</taxon>
        <taxon>Mucoromycotina</taxon>
        <taxon>Mucoromycetes</taxon>
        <taxon>Mucorales</taxon>
        <taxon>Mucorineae</taxon>
        <taxon>Mucoraceae</taxon>
        <taxon>Thamnidium</taxon>
    </lineage>
</organism>
<dbReference type="Gene3D" id="3.40.1090.10">
    <property type="entry name" value="Cytosolic phospholipase A2 catalytic domain"/>
    <property type="match status" value="1"/>
</dbReference>
<dbReference type="EC" id="3.1.1.-" evidence="5"/>
<feature type="active site" description="Proton acceptor" evidence="4">
    <location>
        <position position="383"/>
    </location>
</feature>
<keyword evidence="1 4" id="KW-0378">Hydrolase</keyword>